<accession>A0A4Q9H3V3</accession>
<dbReference type="Gene3D" id="2.60.40.4150">
    <property type="entry name" value="Type VI secretion system, lipoprotein SciN"/>
    <property type="match status" value="1"/>
</dbReference>
<feature type="region of interest" description="Disordered" evidence="1">
    <location>
        <begin position="110"/>
        <end position="178"/>
    </location>
</feature>
<dbReference type="NCBIfam" id="TIGR03352">
    <property type="entry name" value="VI_chp_3"/>
    <property type="match status" value="1"/>
</dbReference>
<dbReference type="Proteomes" id="UP000292120">
    <property type="component" value="Unassembled WGS sequence"/>
</dbReference>
<evidence type="ECO:0000256" key="1">
    <source>
        <dbReference type="SAM" id="MobiDB-lite"/>
    </source>
</evidence>
<dbReference type="AlphaFoldDB" id="A0A4Q9H3V3"/>
<reference evidence="2 3" key="1">
    <citation type="submission" date="2019-02" db="EMBL/GenBank/DDBJ databases">
        <title>Aquabacterium sp. strain KMB7.</title>
        <authorList>
            <person name="Chen W.-M."/>
        </authorList>
    </citation>
    <scope>NUCLEOTIDE SEQUENCE [LARGE SCALE GENOMIC DNA]</scope>
    <source>
        <strain evidence="2 3">KMB7</strain>
    </source>
</reference>
<feature type="compositionally biased region" description="Basic residues" evidence="1">
    <location>
        <begin position="115"/>
        <end position="125"/>
    </location>
</feature>
<protein>
    <submittedName>
        <fullName evidence="2">Type VI secretion system lipoprotein TssJ</fullName>
    </submittedName>
</protein>
<comment type="caution">
    <text evidence="2">The sequence shown here is derived from an EMBL/GenBank/DDBJ whole genome shotgun (WGS) entry which is preliminary data.</text>
</comment>
<dbReference type="InterPro" id="IPR017734">
    <property type="entry name" value="T6SS_SciN"/>
</dbReference>
<dbReference type="PANTHER" id="PTHR37625:SF4">
    <property type="entry name" value="OUTER MEMBRANE LIPOPROTEIN"/>
    <property type="match status" value="1"/>
</dbReference>
<gene>
    <name evidence="2" type="primary">tssJ</name>
    <name evidence="2" type="ORF">EYS42_02130</name>
</gene>
<evidence type="ECO:0000313" key="2">
    <source>
        <dbReference type="EMBL" id="TBO34251.1"/>
    </source>
</evidence>
<dbReference type="PANTHER" id="PTHR37625">
    <property type="entry name" value="OUTER MEMBRANE LIPOPROTEIN-RELATED"/>
    <property type="match status" value="1"/>
</dbReference>
<dbReference type="InterPro" id="IPR038706">
    <property type="entry name" value="Type_VI_SciN-like_sf"/>
</dbReference>
<keyword evidence="2" id="KW-0449">Lipoprotein</keyword>
<dbReference type="Pfam" id="PF12790">
    <property type="entry name" value="T6SS-SciN"/>
    <property type="match status" value="1"/>
</dbReference>
<sequence length="384" mass="41531">MNLGAAQPRHLAGGLQPCSVVEEVECALCATFLVGLVDRRHGGRDAIGHHLPGHGHGLGLSGRSMWGCGTPRHHTHQTSGHARAHGTLNERQLHVISLNGLLNFRHTDRAGQRALQRKSHPHTPPHKGAGYRLLHPVANPPPRRGLPPDLSHQRGPYTTRRGHAQTRCNTKSGKPHMGRGSVSLLLRAGLMSALLALLTGCASSTKEILMEGLSAAKDTALERVGLKKAELPESAKPERTIAWTLQADEQLNRGRAGPALSVVTRLYKLRSPDALLKAPMETFGNPALERARLGDDLIEVREIPLLPGQVVNFKEKTHRDVRHVAVVALFHSPAVGRWRYAFATEDVERTGIALGAHACSLTVGQGRPVEATDVPHDLPETSCP</sequence>
<dbReference type="OrthoDB" id="8752321at2"/>
<name>A0A4Q9H3V3_9BURK</name>
<evidence type="ECO:0000313" key="3">
    <source>
        <dbReference type="Proteomes" id="UP000292120"/>
    </source>
</evidence>
<keyword evidence="3" id="KW-1185">Reference proteome</keyword>
<proteinExistence type="predicted"/>
<organism evidence="2 3">
    <name type="scientific">Aquabacterium lacunae</name>
    <dbReference type="NCBI Taxonomy" id="2528630"/>
    <lineage>
        <taxon>Bacteria</taxon>
        <taxon>Pseudomonadati</taxon>
        <taxon>Pseudomonadota</taxon>
        <taxon>Betaproteobacteria</taxon>
        <taxon>Burkholderiales</taxon>
        <taxon>Aquabacterium</taxon>
    </lineage>
</organism>
<dbReference type="EMBL" id="SIXI01000001">
    <property type="protein sequence ID" value="TBO34251.1"/>
    <property type="molecule type" value="Genomic_DNA"/>
</dbReference>